<dbReference type="Proteomes" id="UP000013781">
    <property type="component" value="Unassembled WGS sequence"/>
</dbReference>
<name>R2T058_9ENTE</name>
<keyword evidence="5" id="KW-1185">Reference proteome</keyword>
<accession>R2T058</accession>
<dbReference type="STRING" id="155617.RV09_GL001947"/>
<feature type="transmembrane region" description="Helical" evidence="1">
    <location>
        <begin position="30"/>
        <end position="48"/>
    </location>
</feature>
<protein>
    <submittedName>
        <fullName evidence="2">Uncharacterized protein</fullName>
    </submittedName>
</protein>
<organism evidence="2 4">
    <name type="scientific">Enterococcus moraviensis ATCC BAA-383</name>
    <dbReference type="NCBI Taxonomy" id="1158609"/>
    <lineage>
        <taxon>Bacteria</taxon>
        <taxon>Bacillati</taxon>
        <taxon>Bacillota</taxon>
        <taxon>Bacilli</taxon>
        <taxon>Lactobacillales</taxon>
        <taxon>Enterococcaceae</taxon>
        <taxon>Enterococcus</taxon>
    </lineage>
</organism>
<evidence type="ECO:0000313" key="2">
    <source>
        <dbReference type="EMBL" id="EOH98421.1"/>
    </source>
</evidence>
<proteinExistence type="predicted"/>
<evidence type="ECO:0000313" key="3">
    <source>
        <dbReference type="EMBL" id="EOT71716.1"/>
    </source>
</evidence>
<dbReference type="AlphaFoldDB" id="R2T058"/>
<dbReference type="EMBL" id="ASWB01000002">
    <property type="protein sequence ID" value="EOT71716.1"/>
    <property type="molecule type" value="Genomic_DNA"/>
</dbReference>
<feature type="transmembrane region" description="Helical" evidence="1">
    <location>
        <begin position="7"/>
        <end position="24"/>
    </location>
</feature>
<reference evidence="2 4" key="1">
    <citation type="submission" date="2013-02" db="EMBL/GenBank/DDBJ databases">
        <title>The Genome Sequence of Enterococcus moraviensis BAA-383.</title>
        <authorList>
            <consortium name="The Broad Institute Genome Sequencing Platform"/>
            <consortium name="The Broad Institute Genome Sequencing Center for Infectious Disease"/>
            <person name="Earl A.M."/>
            <person name="Gilmore M.S."/>
            <person name="Lebreton F."/>
            <person name="Walker B."/>
            <person name="Young S.K."/>
            <person name="Zeng Q."/>
            <person name="Gargeya S."/>
            <person name="Fitzgerald M."/>
            <person name="Haas B."/>
            <person name="Abouelleil A."/>
            <person name="Alvarado L."/>
            <person name="Arachchi H.M."/>
            <person name="Berlin A.M."/>
            <person name="Chapman S.B."/>
            <person name="Dewar J."/>
            <person name="Goldberg J."/>
            <person name="Griggs A."/>
            <person name="Gujja S."/>
            <person name="Hansen M."/>
            <person name="Howarth C."/>
            <person name="Imamovic A."/>
            <person name="Larimer J."/>
            <person name="McCowan C."/>
            <person name="Murphy C."/>
            <person name="Neiman D."/>
            <person name="Pearson M."/>
            <person name="Priest M."/>
            <person name="Roberts A."/>
            <person name="Saif S."/>
            <person name="Shea T."/>
            <person name="Sisk P."/>
            <person name="Sykes S."/>
            <person name="Wortman J."/>
            <person name="Nusbaum C."/>
            <person name="Birren B."/>
        </authorList>
    </citation>
    <scope>NUCLEOTIDE SEQUENCE [LARGE SCALE GENOMIC DNA]</scope>
    <source>
        <strain evidence="2 4">ATCC BAA-383</strain>
    </source>
</reference>
<evidence type="ECO:0000313" key="4">
    <source>
        <dbReference type="Proteomes" id="UP000013781"/>
    </source>
</evidence>
<reference evidence="3 5" key="2">
    <citation type="submission" date="2013-03" db="EMBL/GenBank/DDBJ databases">
        <title>The Genome Sequence of Enterococcus moraviensis BAA-383 (PacBio/Illumina hybrid assembly).</title>
        <authorList>
            <consortium name="The Broad Institute Genomics Platform"/>
            <consortium name="The Broad Institute Genome Sequencing Center for Infectious Disease"/>
            <person name="Earl A."/>
            <person name="Russ C."/>
            <person name="Gilmore M."/>
            <person name="Surin D."/>
            <person name="Walker B."/>
            <person name="Young S."/>
            <person name="Zeng Q."/>
            <person name="Gargeya S."/>
            <person name="Fitzgerald M."/>
            <person name="Haas B."/>
            <person name="Abouelleil A."/>
            <person name="Allen A.W."/>
            <person name="Alvarado L."/>
            <person name="Arachchi H.M."/>
            <person name="Berlin A.M."/>
            <person name="Chapman S.B."/>
            <person name="Gainer-Dewar J."/>
            <person name="Goldberg J."/>
            <person name="Griggs A."/>
            <person name="Gujja S."/>
            <person name="Hansen M."/>
            <person name="Howarth C."/>
            <person name="Imamovic A."/>
            <person name="Ireland A."/>
            <person name="Larimer J."/>
            <person name="McCowan C."/>
            <person name="Murphy C."/>
            <person name="Pearson M."/>
            <person name="Poon T.W."/>
            <person name="Priest M."/>
            <person name="Roberts A."/>
            <person name="Saif S."/>
            <person name="Shea T."/>
            <person name="Sisk P."/>
            <person name="Sykes S."/>
            <person name="Wortman J."/>
            <person name="Nusbaum C."/>
            <person name="Birren B."/>
        </authorList>
    </citation>
    <scope>NUCLEOTIDE SEQUENCE [LARGE SCALE GENOMIC DNA]</scope>
    <source>
        <strain evidence="3 5">ATCC BAA-383</strain>
    </source>
</reference>
<keyword evidence="1" id="KW-0812">Transmembrane</keyword>
<keyword evidence="1" id="KW-1133">Transmembrane helix</keyword>
<keyword evidence="1" id="KW-0472">Membrane</keyword>
<dbReference type="Proteomes" id="UP000014157">
    <property type="component" value="Unassembled WGS sequence"/>
</dbReference>
<comment type="caution">
    <text evidence="2">The sequence shown here is derived from an EMBL/GenBank/DDBJ whole genome shotgun (WGS) entry which is preliminary data.</text>
</comment>
<dbReference type="HOGENOM" id="CLU_1882549_0_0_9"/>
<dbReference type="EMBL" id="AJAS01000017">
    <property type="protein sequence ID" value="EOH98421.1"/>
    <property type="molecule type" value="Genomic_DNA"/>
</dbReference>
<sequence length="135" mass="15222">MVCYASIILTIGIFAATIFVGTAYEAVAFTVSLMGSGLLFDFLFRKLYKKIFSKRVKIFRGKTAIKLWIGGKEIVIQKAQIKKIKAKAVSNRLRHGGRMESTKLIIYTTAGTFHFTNDQAIYNVHKLLKFAPIKK</sequence>
<evidence type="ECO:0000256" key="1">
    <source>
        <dbReference type="SAM" id="Phobius"/>
    </source>
</evidence>
<gene>
    <name evidence="3" type="ORF">I586_01523</name>
    <name evidence="2" type="ORF">UAY_02378</name>
</gene>
<evidence type="ECO:0000313" key="5">
    <source>
        <dbReference type="Proteomes" id="UP000014157"/>
    </source>
</evidence>